<gene>
    <name evidence="11" type="ORF">FIBSPDRAFT_881563</name>
</gene>
<evidence type="ECO:0000256" key="6">
    <source>
        <dbReference type="ARBA" id="ARBA00022801"/>
    </source>
</evidence>
<evidence type="ECO:0000313" key="12">
    <source>
        <dbReference type="Proteomes" id="UP000076532"/>
    </source>
</evidence>
<dbReference type="InterPro" id="IPR036291">
    <property type="entry name" value="NAD(P)-bd_dom_sf"/>
</dbReference>
<keyword evidence="5" id="KW-0732">Signal</keyword>
<dbReference type="SUPFAM" id="SSF53474">
    <property type="entry name" value="alpha/beta-Hydrolases"/>
    <property type="match status" value="1"/>
</dbReference>
<dbReference type="PANTHER" id="PTHR38050:SF2">
    <property type="entry name" value="FERULOYL ESTERASE C-RELATED"/>
    <property type="match status" value="1"/>
</dbReference>
<dbReference type="GO" id="GO:0005576">
    <property type="term" value="C:extracellular region"/>
    <property type="evidence" value="ECO:0007669"/>
    <property type="project" value="UniProtKB-SubCell"/>
</dbReference>
<keyword evidence="12" id="KW-1185">Reference proteome</keyword>
<accession>A0A166WU91</accession>
<dbReference type="Proteomes" id="UP000076532">
    <property type="component" value="Unassembled WGS sequence"/>
</dbReference>
<organism evidence="11 12">
    <name type="scientific">Athelia psychrophila</name>
    <dbReference type="NCBI Taxonomy" id="1759441"/>
    <lineage>
        <taxon>Eukaryota</taxon>
        <taxon>Fungi</taxon>
        <taxon>Dikarya</taxon>
        <taxon>Basidiomycota</taxon>
        <taxon>Agaricomycotina</taxon>
        <taxon>Agaricomycetes</taxon>
        <taxon>Agaricomycetidae</taxon>
        <taxon>Atheliales</taxon>
        <taxon>Atheliaceae</taxon>
        <taxon>Athelia</taxon>
    </lineage>
</organism>
<evidence type="ECO:0000256" key="8">
    <source>
        <dbReference type="ARBA" id="ARBA00023326"/>
    </source>
</evidence>
<evidence type="ECO:0000256" key="4">
    <source>
        <dbReference type="ARBA" id="ARBA00022651"/>
    </source>
</evidence>
<dbReference type="OrthoDB" id="424610at2759"/>
<keyword evidence="8" id="KW-0624">Polysaccharide degradation</keyword>
<sequence length="360" mass="38215">MAMAGTNFPKCVLVVGATSGIGQHLALAILALPSQPTVIIASRRRARLDKIVAQNELTLAAIVVLFIVAALIGGLVGGLVSKHKRNAVKSGCGRNSGWVFDDTNHGNITMGDRSFFVHRPANYDVNTQYPMVLSFHGYGDNDTFQELITGLSEPYIIINNLASGIRIAKLGVASRKLFTGSAASARAWQGAPYSPYGVDDISYTQDVVKEIWENLCVDTARLYASGKSNGAGFAGCNPGRVVPLLNFHGLADPVIPFNGQANNVAGNTTYALPNIDTWRVEWALRNGCADGSSVVTNPFPNTSMNTWTCSATNPAAVVHAYSVAGLGHSWPGIEGYDGGVTAYNVTTVAIIPFFDNHTLA</sequence>
<dbReference type="EMBL" id="KV417481">
    <property type="protein sequence ID" value="KZP34114.1"/>
    <property type="molecule type" value="Genomic_DNA"/>
</dbReference>
<dbReference type="SUPFAM" id="SSF51735">
    <property type="entry name" value="NAD(P)-binding Rossmann-fold domains"/>
    <property type="match status" value="1"/>
</dbReference>
<evidence type="ECO:0000256" key="9">
    <source>
        <dbReference type="ARBA" id="ARBA00034075"/>
    </source>
</evidence>
<dbReference type="InterPro" id="IPR029058">
    <property type="entry name" value="AB_hydrolase_fold"/>
</dbReference>
<reference evidence="11 12" key="1">
    <citation type="journal article" date="2016" name="Mol. Biol. Evol.">
        <title>Comparative Genomics of Early-Diverging Mushroom-Forming Fungi Provides Insights into the Origins of Lignocellulose Decay Capabilities.</title>
        <authorList>
            <person name="Nagy L.G."/>
            <person name="Riley R."/>
            <person name="Tritt A."/>
            <person name="Adam C."/>
            <person name="Daum C."/>
            <person name="Floudas D."/>
            <person name="Sun H."/>
            <person name="Yadav J.S."/>
            <person name="Pangilinan J."/>
            <person name="Larsson K.H."/>
            <person name="Matsuura K."/>
            <person name="Barry K."/>
            <person name="Labutti K."/>
            <person name="Kuo R."/>
            <person name="Ohm R.A."/>
            <person name="Bhattacharya S.S."/>
            <person name="Shirouzu T."/>
            <person name="Yoshinaga Y."/>
            <person name="Martin F.M."/>
            <person name="Grigoriev I.V."/>
            <person name="Hibbett D.S."/>
        </authorList>
    </citation>
    <scope>NUCLEOTIDE SEQUENCE [LARGE SCALE GENOMIC DNA]</scope>
    <source>
        <strain evidence="11 12">CBS 109695</strain>
    </source>
</reference>
<keyword evidence="10" id="KW-0472">Membrane</keyword>
<keyword evidence="10" id="KW-1133">Transmembrane helix</keyword>
<evidence type="ECO:0000313" key="11">
    <source>
        <dbReference type="EMBL" id="KZP34114.1"/>
    </source>
</evidence>
<dbReference type="STRING" id="436010.A0A166WU91"/>
<dbReference type="GO" id="GO:0030600">
    <property type="term" value="F:feruloyl esterase activity"/>
    <property type="evidence" value="ECO:0007669"/>
    <property type="project" value="UniProtKB-EC"/>
</dbReference>
<proteinExistence type="predicted"/>
<keyword evidence="7" id="KW-0119">Carbohydrate metabolism</keyword>
<evidence type="ECO:0000256" key="3">
    <source>
        <dbReference type="ARBA" id="ARBA00022525"/>
    </source>
</evidence>
<dbReference type="Gene3D" id="3.40.50.720">
    <property type="entry name" value="NAD(P)-binding Rossmann-like Domain"/>
    <property type="match status" value="1"/>
</dbReference>
<dbReference type="AlphaFoldDB" id="A0A166WU91"/>
<evidence type="ECO:0000256" key="1">
    <source>
        <dbReference type="ARBA" id="ARBA00004613"/>
    </source>
</evidence>
<dbReference type="PANTHER" id="PTHR38050">
    <property type="match status" value="1"/>
</dbReference>
<evidence type="ECO:0000256" key="10">
    <source>
        <dbReference type="SAM" id="Phobius"/>
    </source>
</evidence>
<dbReference type="Gene3D" id="3.40.50.1820">
    <property type="entry name" value="alpha/beta hydrolase"/>
    <property type="match status" value="1"/>
</dbReference>
<comment type="catalytic activity">
    <reaction evidence="9">
        <text>feruloyl-polysaccharide + H2O = ferulate + polysaccharide.</text>
        <dbReference type="EC" id="3.1.1.73"/>
    </reaction>
</comment>
<dbReference type="EC" id="3.1.1.73" evidence="2"/>
<evidence type="ECO:0000256" key="5">
    <source>
        <dbReference type="ARBA" id="ARBA00022729"/>
    </source>
</evidence>
<evidence type="ECO:0000256" key="7">
    <source>
        <dbReference type="ARBA" id="ARBA00023277"/>
    </source>
</evidence>
<keyword evidence="3" id="KW-0964">Secreted</keyword>
<feature type="transmembrane region" description="Helical" evidence="10">
    <location>
        <begin position="57"/>
        <end position="80"/>
    </location>
</feature>
<comment type="subcellular location">
    <subcellularLocation>
        <location evidence="1">Secreted</location>
    </subcellularLocation>
</comment>
<evidence type="ECO:0000256" key="2">
    <source>
        <dbReference type="ARBA" id="ARBA00013091"/>
    </source>
</evidence>
<dbReference type="GO" id="GO:0045493">
    <property type="term" value="P:xylan catabolic process"/>
    <property type="evidence" value="ECO:0007669"/>
    <property type="project" value="UniProtKB-KW"/>
</dbReference>
<dbReference type="InterPro" id="IPR043595">
    <property type="entry name" value="FaeB/C/D"/>
</dbReference>
<name>A0A166WU91_9AGAM</name>
<keyword evidence="4" id="KW-0858">Xylan degradation</keyword>
<protein>
    <recommendedName>
        <fullName evidence="2">feruloyl esterase</fullName>
        <ecNumber evidence="2">3.1.1.73</ecNumber>
    </recommendedName>
</protein>
<keyword evidence="6" id="KW-0378">Hydrolase</keyword>
<keyword evidence="10" id="KW-0812">Transmembrane</keyword>